<name>A0ABS9ENL8_9BACT</name>
<feature type="signal peptide" evidence="2">
    <location>
        <begin position="1"/>
        <end position="23"/>
    </location>
</feature>
<dbReference type="EMBL" id="JAKGUD010000007">
    <property type="protein sequence ID" value="MCF4142778.1"/>
    <property type="molecule type" value="Genomic_DNA"/>
</dbReference>
<dbReference type="Proteomes" id="UP001200430">
    <property type="component" value="Unassembled WGS sequence"/>
</dbReference>
<dbReference type="Pfam" id="PF03401">
    <property type="entry name" value="TctC"/>
    <property type="match status" value="1"/>
</dbReference>
<evidence type="ECO:0000256" key="1">
    <source>
        <dbReference type="ARBA" id="ARBA00006987"/>
    </source>
</evidence>
<dbReference type="InterPro" id="IPR005064">
    <property type="entry name" value="BUG"/>
</dbReference>
<comment type="similarity">
    <text evidence="1">Belongs to the UPF0065 (bug) family.</text>
</comment>
<dbReference type="RefSeq" id="WP_236099498.1">
    <property type="nucleotide sequence ID" value="NZ_JAKGUD010000007.1"/>
</dbReference>
<dbReference type="PIRSF" id="PIRSF017082">
    <property type="entry name" value="YflP"/>
    <property type="match status" value="1"/>
</dbReference>
<dbReference type="CDD" id="cd07012">
    <property type="entry name" value="PBP2_Bug_TTT"/>
    <property type="match status" value="1"/>
</dbReference>
<dbReference type="Gene3D" id="3.40.190.150">
    <property type="entry name" value="Bordetella uptake gene, domain 1"/>
    <property type="match status" value="1"/>
</dbReference>
<proteinExistence type="inferred from homology"/>
<dbReference type="InterPro" id="IPR042100">
    <property type="entry name" value="Bug_dom1"/>
</dbReference>
<sequence length="325" mass="35611">MKKLFVLFCATLLVVASSGAALADWSPKRPIELIAPAGPGGGWDLLCRTIQKTLKEEKLVDRPVLVTNKPGGGGATGWNYLKGKEGKGEYIAATSTLLILNNLFEKSPLTYKDFTVLANLQAEWIAVAVAKDAPWTNGKELFEAIDADPDGMVIGVGPALGNDDHISFLMLAQKYGVDPQKIKFVVYPKTAAEQIPALMGGHVKAITIGLAEVMEQHKADNLRIIGISSKERLESLPNVKPWVEQGVDMVFPHWRGIIAAPGLSEEQIAYWQGTVEKMIETPTWKEQLEKLEWAPFYENPTEFAASLADQTENFQATLKKVGLIK</sequence>
<gene>
    <name evidence="3" type="ORF">L2W38_08105</name>
</gene>
<dbReference type="Gene3D" id="3.40.190.10">
    <property type="entry name" value="Periplasmic binding protein-like II"/>
    <property type="match status" value="1"/>
</dbReference>
<evidence type="ECO:0000313" key="4">
    <source>
        <dbReference type="Proteomes" id="UP001200430"/>
    </source>
</evidence>
<dbReference type="PANTHER" id="PTHR42928">
    <property type="entry name" value="TRICARBOXYLATE-BINDING PROTEIN"/>
    <property type="match status" value="1"/>
</dbReference>
<organism evidence="3 4">
    <name type="scientific">Dethiosulfovibrio marinus</name>
    <dbReference type="NCBI Taxonomy" id="133532"/>
    <lineage>
        <taxon>Bacteria</taxon>
        <taxon>Thermotogati</taxon>
        <taxon>Synergistota</taxon>
        <taxon>Synergistia</taxon>
        <taxon>Synergistales</taxon>
        <taxon>Dethiosulfovibrionaceae</taxon>
        <taxon>Dethiosulfovibrio</taxon>
    </lineage>
</organism>
<evidence type="ECO:0000313" key="3">
    <source>
        <dbReference type="EMBL" id="MCF4142778.1"/>
    </source>
</evidence>
<dbReference type="SUPFAM" id="SSF53850">
    <property type="entry name" value="Periplasmic binding protein-like II"/>
    <property type="match status" value="1"/>
</dbReference>
<keyword evidence="4" id="KW-1185">Reference proteome</keyword>
<accession>A0ABS9ENL8</accession>
<evidence type="ECO:0000256" key="2">
    <source>
        <dbReference type="SAM" id="SignalP"/>
    </source>
</evidence>
<protein>
    <submittedName>
        <fullName evidence="3">Tripartite tricarboxylate transporter substrate binding protein</fullName>
    </submittedName>
</protein>
<dbReference type="PANTHER" id="PTHR42928:SF3">
    <property type="entry name" value="UPF0065 PROTEIN YFLP"/>
    <property type="match status" value="1"/>
</dbReference>
<comment type="caution">
    <text evidence="3">The sequence shown here is derived from an EMBL/GenBank/DDBJ whole genome shotgun (WGS) entry which is preliminary data.</text>
</comment>
<reference evidence="3 4" key="1">
    <citation type="submission" date="2022-01" db="EMBL/GenBank/DDBJ databases">
        <title>Dethiosulfovibrio faecalis sp. nov., a novel proteolytic, non-sulfur-reducing bacterium isolated from a marine aquaculture solid waste bioreactor.</title>
        <authorList>
            <person name="Grabowski S."/>
            <person name="Apolinario E."/>
            <person name="Schneider N."/>
            <person name="Marshall C.W."/>
            <person name="Sowers K.R."/>
        </authorList>
    </citation>
    <scope>NUCLEOTIDE SEQUENCE [LARGE SCALE GENOMIC DNA]</scope>
    <source>
        <strain evidence="3 4">DSM 12537</strain>
    </source>
</reference>
<keyword evidence="2" id="KW-0732">Signal</keyword>
<feature type="chain" id="PRO_5045286588" evidence="2">
    <location>
        <begin position="24"/>
        <end position="325"/>
    </location>
</feature>